<reference evidence="3 4" key="1">
    <citation type="submission" date="2019-11" db="EMBL/GenBank/DDBJ databases">
        <title>Gracilibacillus salitolerans sp. nov., a moderate halophile isolated from a saline soil in northwest China.</title>
        <authorList>
            <person name="Gan L."/>
        </authorList>
    </citation>
    <scope>NUCLEOTIDE SEQUENCE [LARGE SCALE GENOMIC DNA]</scope>
    <source>
        <strain evidence="3 4">SCU50</strain>
    </source>
</reference>
<evidence type="ECO:0000313" key="3">
    <source>
        <dbReference type="EMBL" id="QGH36846.1"/>
    </source>
</evidence>
<proteinExistence type="predicted"/>
<dbReference type="InterPro" id="IPR018604">
    <property type="entry name" value="YycI-like"/>
</dbReference>
<dbReference type="Proteomes" id="UP000339690">
    <property type="component" value="Chromosome"/>
</dbReference>
<feature type="domain" description="Regulatory protein YycH-like" evidence="2">
    <location>
        <begin position="46"/>
        <end position="248"/>
    </location>
</feature>
<keyword evidence="1" id="KW-0812">Transmembrane</keyword>
<accession>A0A5Q2TPU4</accession>
<dbReference type="RefSeq" id="WP_153792854.1">
    <property type="nucleotide sequence ID" value="NZ_CP045915.1"/>
</dbReference>
<keyword evidence="1" id="KW-0472">Membrane</keyword>
<protein>
    <recommendedName>
        <fullName evidence="2">Regulatory protein YycH-like domain-containing protein</fullName>
    </recommendedName>
</protein>
<dbReference type="Gene3D" id="2.40.128.690">
    <property type="entry name" value="YycH protein, domain 3-like"/>
    <property type="match status" value="1"/>
</dbReference>
<name>A0A5Q2TPU4_9BACI</name>
<keyword evidence="4" id="KW-1185">Reference proteome</keyword>
<dbReference type="AlphaFoldDB" id="A0A5Q2TPU4"/>
<evidence type="ECO:0000256" key="1">
    <source>
        <dbReference type="SAM" id="Phobius"/>
    </source>
</evidence>
<evidence type="ECO:0000313" key="4">
    <source>
        <dbReference type="Proteomes" id="UP000339690"/>
    </source>
</evidence>
<organism evidence="3 4">
    <name type="scientific">Gracilibacillus salitolerans</name>
    <dbReference type="NCBI Taxonomy" id="2663022"/>
    <lineage>
        <taxon>Bacteria</taxon>
        <taxon>Bacillati</taxon>
        <taxon>Bacillota</taxon>
        <taxon>Bacilli</taxon>
        <taxon>Bacillales</taxon>
        <taxon>Bacillaceae</taxon>
        <taxon>Gracilibacillus</taxon>
    </lineage>
</organism>
<sequence length="310" mass="36067">MQWGQIKTLFILCFLILDIFLLHHFINNPNNYEFTEDYSREENVRNNVNGLNNLSEEPPSQEGMLHAERKEISDADLTKIGELPNQTSIILDSHLILSEFDQPLAINVEENTAALAENIWNFDQYQYFGKEEESNTYIFFQEIDRPIYFNLSGVLLVQVNEKEEVIRYVQTILEKADEQQEPEEINTPFDALSGLYFSEGFISSGDEITQEVTLGYHNLMPLPNGVQVLAPTWEFEVNDERYYYVNAIEGHLTSRNNQEFIQEMKSQISAYFAEDSRAVIEATDEEWDEEDLDLFIEQLLENQEETNGVE</sequence>
<gene>
    <name evidence="3" type="ORF">GI584_23570</name>
</gene>
<keyword evidence="1" id="KW-1133">Transmembrane helix</keyword>
<feature type="transmembrane region" description="Helical" evidence="1">
    <location>
        <begin position="9"/>
        <end position="26"/>
    </location>
</feature>
<dbReference type="GO" id="GO:0016020">
    <property type="term" value="C:membrane"/>
    <property type="evidence" value="ECO:0007669"/>
    <property type="project" value="InterPro"/>
</dbReference>
<dbReference type="Pfam" id="PF09648">
    <property type="entry name" value="YycI"/>
    <property type="match status" value="1"/>
</dbReference>
<evidence type="ECO:0000259" key="2">
    <source>
        <dbReference type="Pfam" id="PF09648"/>
    </source>
</evidence>
<dbReference type="EMBL" id="CP045915">
    <property type="protein sequence ID" value="QGH36846.1"/>
    <property type="molecule type" value="Genomic_DNA"/>
</dbReference>
<dbReference type="KEGG" id="grc:GI584_23570"/>